<feature type="compositionally biased region" description="Polar residues" evidence="1">
    <location>
        <begin position="76"/>
        <end position="86"/>
    </location>
</feature>
<gene>
    <name evidence="2" type="ORF">PENTCL1PPCAC_11212</name>
</gene>
<evidence type="ECO:0008006" key="4">
    <source>
        <dbReference type="Google" id="ProtNLM"/>
    </source>
</evidence>
<dbReference type="Proteomes" id="UP001432027">
    <property type="component" value="Unassembled WGS sequence"/>
</dbReference>
<reference evidence="2" key="1">
    <citation type="submission" date="2023-10" db="EMBL/GenBank/DDBJ databases">
        <title>Genome assembly of Pristionchus species.</title>
        <authorList>
            <person name="Yoshida K."/>
            <person name="Sommer R.J."/>
        </authorList>
    </citation>
    <scope>NUCLEOTIDE SEQUENCE</scope>
    <source>
        <strain evidence="2">RS0144</strain>
    </source>
</reference>
<comment type="caution">
    <text evidence="2">The sequence shown here is derived from an EMBL/GenBank/DDBJ whole genome shotgun (WGS) entry which is preliminary data.</text>
</comment>
<evidence type="ECO:0000313" key="3">
    <source>
        <dbReference type="Proteomes" id="UP001432027"/>
    </source>
</evidence>
<dbReference type="EMBL" id="BTSX01000003">
    <property type="protein sequence ID" value="GMS89037.1"/>
    <property type="molecule type" value="Genomic_DNA"/>
</dbReference>
<evidence type="ECO:0000256" key="1">
    <source>
        <dbReference type="SAM" id="MobiDB-lite"/>
    </source>
</evidence>
<keyword evidence="3" id="KW-1185">Reference proteome</keyword>
<dbReference type="AlphaFoldDB" id="A0AAV5T0C7"/>
<proteinExistence type="predicted"/>
<name>A0AAV5T0C7_9BILA</name>
<protein>
    <recommendedName>
        <fullName evidence="4">G protein-coupled receptor</fullName>
    </recommendedName>
</protein>
<organism evidence="2 3">
    <name type="scientific">Pristionchus entomophagus</name>
    <dbReference type="NCBI Taxonomy" id="358040"/>
    <lineage>
        <taxon>Eukaryota</taxon>
        <taxon>Metazoa</taxon>
        <taxon>Ecdysozoa</taxon>
        <taxon>Nematoda</taxon>
        <taxon>Chromadorea</taxon>
        <taxon>Rhabditida</taxon>
        <taxon>Rhabditina</taxon>
        <taxon>Diplogasteromorpha</taxon>
        <taxon>Diplogasteroidea</taxon>
        <taxon>Neodiplogasteridae</taxon>
        <taxon>Pristionchus</taxon>
    </lineage>
</organism>
<feature type="region of interest" description="Disordered" evidence="1">
    <location>
        <begin position="76"/>
        <end position="102"/>
    </location>
</feature>
<evidence type="ECO:0000313" key="2">
    <source>
        <dbReference type="EMBL" id="GMS89037.1"/>
    </source>
</evidence>
<feature type="non-terminal residue" evidence="2">
    <location>
        <position position="1"/>
    </location>
</feature>
<feature type="non-terminal residue" evidence="2">
    <location>
        <position position="102"/>
    </location>
</feature>
<sequence length="102" mass="11518">QVQSVSFSLSVSSSVCLSYCKSLIDSPLMIATSVIYISINWLPYPYRRGFLLLAGSHFSPLIIIKIDRLERSTVSRVSSLPSMQYSDQEEPPSYRTQHDEVT</sequence>
<accession>A0AAV5T0C7</accession>